<dbReference type="InterPro" id="IPR011990">
    <property type="entry name" value="TPR-like_helical_dom_sf"/>
</dbReference>
<reference evidence="3" key="3">
    <citation type="submission" date="2022-06" db="UniProtKB">
        <authorList>
            <consortium name="EnsemblPlants"/>
        </authorList>
    </citation>
    <scope>IDENTIFICATION</scope>
</reference>
<dbReference type="Gramene" id="TuG1812G0700005892.01.T01">
    <property type="protein sequence ID" value="TuG1812G0700005892.01.T01"/>
    <property type="gene ID" value="TuG1812G0700005892.01"/>
</dbReference>
<sequence length="175" mass="19783">GTTPLLVACSRRGNIRLVECLLEARADPNSTDELGRFPIEIAAVHAERKVVRALFPVTQRPPTVLGWSVASIVRRVKSASYRERVYMITCRRKDELKLQGNKAFEIKDYDAAIPLYSMALKLDDTDATLYSNRSICWRCTLVTAMRLFRTPRPAPGSGLTGRKDTTVREWPSPCW</sequence>
<dbReference type="EnsemblPlants" id="TuG1812G0700005892.01.T01">
    <property type="protein sequence ID" value="TuG1812G0700005892.01.T01"/>
    <property type="gene ID" value="TuG1812G0700005892.01"/>
</dbReference>
<dbReference type="SUPFAM" id="SSF48403">
    <property type="entry name" value="Ankyrin repeat"/>
    <property type="match status" value="1"/>
</dbReference>
<reference evidence="3" key="2">
    <citation type="submission" date="2018-03" db="EMBL/GenBank/DDBJ databases">
        <title>The Triticum urartu genome reveals the dynamic nature of wheat genome evolution.</title>
        <authorList>
            <person name="Ling H."/>
            <person name="Ma B."/>
            <person name="Shi X."/>
            <person name="Liu H."/>
            <person name="Dong L."/>
            <person name="Sun H."/>
            <person name="Cao Y."/>
            <person name="Gao Q."/>
            <person name="Zheng S."/>
            <person name="Li Y."/>
            <person name="Yu Y."/>
            <person name="Du H."/>
            <person name="Qi M."/>
            <person name="Li Y."/>
            <person name="Yu H."/>
            <person name="Cui Y."/>
            <person name="Wang N."/>
            <person name="Chen C."/>
            <person name="Wu H."/>
            <person name="Zhao Y."/>
            <person name="Zhang J."/>
            <person name="Li Y."/>
            <person name="Zhou W."/>
            <person name="Zhang B."/>
            <person name="Hu W."/>
            <person name="Eijk M."/>
            <person name="Tang J."/>
            <person name="Witsenboer H."/>
            <person name="Zhao S."/>
            <person name="Li Z."/>
            <person name="Zhang A."/>
            <person name="Wang D."/>
            <person name="Liang C."/>
        </authorList>
    </citation>
    <scope>NUCLEOTIDE SEQUENCE [LARGE SCALE GENOMIC DNA]</scope>
    <source>
        <strain evidence="3">cv. G1812</strain>
    </source>
</reference>
<proteinExistence type="predicted"/>
<dbReference type="InterPro" id="IPR051616">
    <property type="entry name" value="Cul2-RING_E3_ligase_SR"/>
</dbReference>
<evidence type="ECO:0008006" key="5">
    <source>
        <dbReference type="Google" id="ProtNLM"/>
    </source>
</evidence>
<dbReference type="SUPFAM" id="SSF48452">
    <property type="entry name" value="TPR-like"/>
    <property type="match status" value="1"/>
</dbReference>
<dbReference type="Proteomes" id="UP000015106">
    <property type="component" value="Chromosome 7"/>
</dbReference>
<dbReference type="PANTHER" id="PTHR46224:SF34">
    <property type="entry name" value="OS01G0171100 PROTEIN"/>
    <property type="match status" value="1"/>
</dbReference>
<accession>A0A8R7RBC8</accession>
<dbReference type="Pfam" id="PF00023">
    <property type="entry name" value="Ank"/>
    <property type="match status" value="1"/>
</dbReference>
<keyword evidence="4" id="KW-1185">Reference proteome</keyword>
<dbReference type="PANTHER" id="PTHR46224">
    <property type="entry name" value="ANKYRIN REPEAT FAMILY PROTEIN"/>
    <property type="match status" value="1"/>
</dbReference>
<protein>
    <recommendedName>
        <fullName evidence="5">ANK_REP_REGION domain-containing protein</fullName>
    </recommendedName>
</protein>
<dbReference type="Gene3D" id="1.25.40.20">
    <property type="entry name" value="Ankyrin repeat-containing domain"/>
    <property type="match status" value="1"/>
</dbReference>
<feature type="repeat" description="ANK" evidence="1">
    <location>
        <begin position="1"/>
        <end position="33"/>
    </location>
</feature>
<keyword evidence="1" id="KW-0040">ANK repeat</keyword>
<evidence type="ECO:0000256" key="2">
    <source>
        <dbReference type="SAM" id="MobiDB-lite"/>
    </source>
</evidence>
<evidence type="ECO:0000313" key="3">
    <source>
        <dbReference type="EnsemblPlants" id="TuG1812G0700005892.01.T01"/>
    </source>
</evidence>
<dbReference type="AlphaFoldDB" id="A0A8R7RBC8"/>
<dbReference type="InterPro" id="IPR002110">
    <property type="entry name" value="Ankyrin_rpt"/>
</dbReference>
<dbReference type="InterPro" id="IPR036770">
    <property type="entry name" value="Ankyrin_rpt-contain_sf"/>
</dbReference>
<dbReference type="Gene3D" id="1.25.40.10">
    <property type="entry name" value="Tetratricopeptide repeat domain"/>
    <property type="match status" value="1"/>
</dbReference>
<dbReference type="PROSITE" id="PS50088">
    <property type="entry name" value="ANK_REPEAT"/>
    <property type="match status" value="1"/>
</dbReference>
<evidence type="ECO:0000313" key="4">
    <source>
        <dbReference type="Proteomes" id="UP000015106"/>
    </source>
</evidence>
<organism evidence="3 4">
    <name type="scientific">Triticum urartu</name>
    <name type="common">Red wild einkorn</name>
    <name type="synonym">Crithodium urartu</name>
    <dbReference type="NCBI Taxonomy" id="4572"/>
    <lineage>
        <taxon>Eukaryota</taxon>
        <taxon>Viridiplantae</taxon>
        <taxon>Streptophyta</taxon>
        <taxon>Embryophyta</taxon>
        <taxon>Tracheophyta</taxon>
        <taxon>Spermatophyta</taxon>
        <taxon>Magnoliopsida</taxon>
        <taxon>Liliopsida</taxon>
        <taxon>Poales</taxon>
        <taxon>Poaceae</taxon>
        <taxon>BOP clade</taxon>
        <taxon>Pooideae</taxon>
        <taxon>Triticodae</taxon>
        <taxon>Triticeae</taxon>
        <taxon>Triticinae</taxon>
        <taxon>Triticum</taxon>
    </lineage>
</organism>
<feature type="region of interest" description="Disordered" evidence="2">
    <location>
        <begin position="155"/>
        <end position="175"/>
    </location>
</feature>
<reference evidence="4" key="1">
    <citation type="journal article" date="2013" name="Nature">
        <title>Draft genome of the wheat A-genome progenitor Triticum urartu.</title>
        <authorList>
            <person name="Ling H.Q."/>
            <person name="Zhao S."/>
            <person name="Liu D."/>
            <person name="Wang J."/>
            <person name="Sun H."/>
            <person name="Zhang C."/>
            <person name="Fan H."/>
            <person name="Li D."/>
            <person name="Dong L."/>
            <person name="Tao Y."/>
            <person name="Gao C."/>
            <person name="Wu H."/>
            <person name="Li Y."/>
            <person name="Cui Y."/>
            <person name="Guo X."/>
            <person name="Zheng S."/>
            <person name="Wang B."/>
            <person name="Yu K."/>
            <person name="Liang Q."/>
            <person name="Yang W."/>
            <person name="Lou X."/>
            <person name="Chen J."/>
            <person name="Feng M."/>
            <person name="Jian J."/>
            <person name="Zhang X."/>
            <person name="Luo G."/>
            <person name="Jiang Y."/>
            <person name="Liu J."/>
            <person name="Wang Z."/>
            <person name="Sha Y."/>
            <person name="Zhang B."/>
            <person name="Wu H."/>
            <person name="Tang D."/>
            <person name="Shen Q."/>
            <person name="Xue P."/>
            <person name="Zou S."/>
            <person name="Wang X."/>
            <person name="Liu X."/>
            <person name="Wang F."/>
            <person name="Yang Y."/>
            <person name="An X."/>
            <person name="Dong Z."/>
            <person name="Zhang K."/>
            <person name="Zhang X."/>
            <person name="Luo M.C."/>
            <person name="Dvorak J."/>
            <person name="Tong Y."/>
            <person name="Wang J."/>
            <person name="Yang H."/>
            <person name="Li Z."/>
            <person name="Wang D."/>
            <person name="Zhang A."/>
            <person name="Wang J."/>
        </authorList>
    </citation>
    <scope>NUCLEOTIDE SEQUENCE</scope>
    <source>
        <strain evidence="4">cv. G1812</strain>
    </source>
</reference>
<name>A0A8R7RBC8_TRIUA</name>
<evidence type="ECO:0000256" key="1">
    <source>
        <dbReference type="PROSITE-ProRule" id="PRU00023"/>
    </source>
</evidence>